<keyword evidence="3" id="KW-0804">Transcription</keyword>
<evidence type="ECO:0000256" key="3">
    <source>
        <dbReference type="ARBA" id="ARBA00023163"/>
    </source>
</evidence>
<comment type="caution">
    <text evidence="5">The sequence shown here is derived from an EMBL/GenBank/DDBJ whole genome shotgun (WGS) entry which is preliminary data.</text>
</comment>
<evidence type="ECO:0000313" key="6">
    <source>
        <dbReference type="Proteomes" id="UP000630923"/>
    </source>
</evidence>
<protein>
    <submittedName>
        <fullName evidence="5">LacI family transcriptional regulator</fullName>
    </submittedName>
</protein>
<organism evidence="5 6">
    <name type="scientific">Kordiimonas sediminis</name>
    <dbReference type="NCBI Taxonomy" id="1735581"/>
    <lineage>
        <taxon>Bacteria</taxon>
        <taxon>Pseudomonadati</taxon>
        <taxon>Pseudomonadota</taxon>
        <taxon>Alphaproteobacteria</taxon>
        <taxon>Kordiimonadales</taxon>
        <taxon>Kordiimonadaceae</taxon>
        <taxon>Kordiimonas</taxon>
    </lineage>
</organism>
<reference evidence="5" key="2">
    <citation type="submission" date="2020-09" db="EMBL/GenBank/DDBJ databases">
        <authorList>
            <person name="Sun Q."/>
            <person name="Kim S."/>
        </authorList>
    </citation>
    <scope>NUCLEOTIDE SEQUENCE</scope>
    <source>
        <strain evidence="5">KCTC 42590</strain>
    </source>
</reference>
<dbReference type="PANTHER" id="PTHR30146:SF153">
    <property type="entry name" value="LACTOSE OPERON REPRESSOR"/>
    <property type="match status" value="1"/>
</dbReference>
<evidence type="ECO:0000259" key="4">
    <source>
        <dbReference type="PROSITE" id="PS50932"/>
    </source>
</evidence>
<evidence type="ECO:0000313" key="5">
    <source>
        <dbReference type="EMBL" id="GHF13816.1"/>
    </source>
</evidence>
<dbReference type="CDD" id="cd01392">
    <property type="entry name" value="HTH_LacI"/>
    <property type="match status" value="1"/>
</dbReference>
<reference evidence="5" key="1">
    <citation type="journal article" date="2014" name="Int. J. Syst. Evol. Microbiol.">
        <title>Complete genome sequence of Corynebacterium casei LMG S-19264T (=DSM 44701T), isolated from a smear-ripened cheese.</title>
        <authorList>
            <consortium name="US DOE Joint Genome Institute (JGI-PGF)"/>
            <person name="Walter F."/>
            <person name="Albersmeier A."/>
            <person name="Kalinowski J."/>
            <person name="Ruckert C."/>
        </authorList>
    </citation>
    <scope>NUCLEOTIDE SEQUENCE</scope>
    <source>
        <strain evidence="5">KCTC 42590</strain>
    </source>
</reference>
<name>A0A919E528_9PROT</name>
<keyword evidence="2" id="KW-0238">DNA-binding</keyword>
<dbReference type="InterPro" id="IPR010982">
    <property type="entry name" value="Lambda_DNA-bd_dom_sf"/>
</dbReference>
<accession>A0A919E528</accession>
<dbReference type="AlphaFoldDB" id="A0A919E528"/>
<dbReference type="CDD" id="cd01545">
    <property type="entry name" value="PBP1_SalR"/>
    <property type="match status" value="1"/>
</dbReference>
<dbReference type="InterPro" id="IPR028082">
    <property type="entry name" value="Peripla_BP_I"/>
</dbReference>
<dbReference type="PRINTS" id="PR00036">
    <property type="entry name" value="HTHLACI"/>
</dbReference>
<gene>
    <name evidence="5" type="ORF">GCM10017044_04880</name>
</gene>
<sequence>MVKSTIKDVAQLAGVSLKTVSRVINKEPFVRQATIEKVSKAIEELGYQPNLAARNLRSGKSYALGLVYDNPNPYYIIDMQQGALNVCRDMGYGLQIHPCDAAQDNIAEELVDLYRDADLSGLILAPPMSERADIIKVLRRNDIQYVGIVSGTAEDPALTPCVHVDDRKAAYNITKHLLSLGHTHIAFFWGEEIHKSSPERFHGYEDALREEGITLDPSLIFDGAYSFESGIENAQKLLQLPDTPTALFCSNDEIAAGALTVFTERGLQVPHDIALAGFENSPFSRHSSPPLTTAEQSTIEIAAAATRLLIAGMRPHTIESENELVTEFSPTLIIRQSTCPVDGR</sequence>
<evidence type="ECO:0000256" key="1">
    <source>
        <dbReference type="ARBA" id="ARBA00023015"/>
    </source>
</evidence>
<dbReference type="SUPFAM" id="SSF47413">
    <property type="entry name" value="lambda repressor-like DNA-binding domains"/>
    <property type="match status" value="1"/>
</dbReference>
<proteinExistence type="predicted"/>
<dbReference type="GO" id="GO:0003700">
    <property type="term" value="F:DNA-binding transcription factor activity"/>
    <property type="evidence" value="ECO:0007669"/>
    <property type="project" value="TreeGrafter"/>
</dbReference>
<dbReference type="RefSeq" id="WP_191249962.1">
    <property type="nucleotide sequence ID" value="NZ_BNCI01000001.1"/>
</dbReference>
<evidence type="ECO:0000256" key="2">
    <source>
        <dbReference type="ARBA" id="ARBA00023125"/>
    </source>
</evidence>
<dbReference type="InterPro" id="IPR000843">
    <property type="entry name" value="HTH_LacI"/>
</dbReference>
<dbReference type="Pfam" id="PF00356">
    <property type="entry name" value="LacI"/>
    <property type="match status" value="1"/>
</dbReference>
<dbReference type="Gene3D" id="3.40.50.2300">
    <property type="match status" value="2"/>
</dbReference>
<dbReference type="Gene3D" id="1.10.260.40">
    <property type="entry name" value="lambda repressor-like DNA-binding domains"/>
    <property type="match status" value="1"/>
</dbReference>
<dbReference type="GO" id="GO:0000976">
    <property type="term" value="F:transcription cis-regulatory region binding"/>
    <property type="evidence" value="ECO:0007669"/>
    <property type="project" value="TreeGrafter"/>
</dbReference>
<dbReference type="PANTHER" id="PTHR30146">
    <property type="entry name" value="LACI-RELATED TRANSCRIPTIONAL REPRESSOR"/>
    <property type="match status" value="1"/>
</dbReference>
<dbReference type="InterPro" id="IPR046335">
    <property type="entry name" value="LacI/GalR-like_sensor"/>
</dbReference>
<dbReference type="EMBL" id="BNCI01000001">
    <property type="protein sequence ID" value="GHF13816.1"/>
    <property type="molecule type" value="Genomic_DNA"/>
</dbReference>
<feature type="domain" description="HTH lacI-type" evidence="4">
    <location>
        <begin position="4"/>
        <end position="58"/>
    </location>
</feature>
<dbReference type="SUPFAM" id="SSF53822">
    <property type="entry name" value="Periplasmic binding protein-like I"/>
    <property type="match status" value="1"/>
</dbReference>
<dbReference type="Proteomes" id="UP000630923">
    <property type="component" value="Unassembled WGS sequence"/>
</dbReference>
<dbReference type="PROSITE" id="PS00356">
    <property type="entry name" value="HTH_LACI_1"/>
    <property type="match status" value="1"/>
</dbReference>
<keyword evidence="6" id="KW-1185">Reference proteome</keyword>
<dbReference type="PROSITE" id="PS50932">
    <property type="entry name" value="HTH_LACI_2"/>
    <property type="match status" value="1"/>
</dbReference>
<dbReference type="Pfam" id="PF13377">
    <property type="entry name" value="Peripla_BP_3"/>
    <property type="match status" value="1"/>
</dbReference>
<keyword evidence="1" id="KW-0805">Transcription regulation</keyword>
<dbReference type="SMART" id="SM00354">
    <property type="entry name" value="HTH_LACI"/>
    <property type="match status" value="1"/>
</dbReference>